<protein>
    <submittedName>
        <fullName evidence="2">Uncharacterized protein MLCB637.24c</fullName>
    </submittedName>
</protein>
<reference evidence="2" key="1">
    <citation type="journal article" date="1993" name="Mol. Microbiol.">
        <title>Use of an ordered cosmid library to deduce the genomic organization of Mycobacterium leprae.</title>
        <authorList>
            <person name="Eiglmeier K."/>
            <person name="Honore N."/>
            <person name="Woods S.A."/>
            <person name="Caudron B."/>
            <person name="Cole S.T."/>
        </authorList>
    </citation>
    <scope>NUCLEOTIDE SEQUENCE</scope>
</reference>
<accession>O33115</accession>
<evidence type="ECO:0000313" key="2">
    <source>
        <dbReference type="EMBL" id="CAB16439.1"/>
    </source>
</evidence>
<organism evidence="2">
    <name type="scientific">Mycobacterium leprae</name>
    <dbReference type="NCBI Taxonomy" id="1769"/>
    <lineage>
        <taxon>Bacteria</taxon>
        <taxon>Bacillati</taxon>
        <taxon>Actinomycetota</taxon>
        <taxon>Actinomycetes</taxon>
        <taxon>Mycobacteriales</taxon>
        <taxon>Mycobacteriaceae</taxon>
        <taxon>Mycobacterium</taxon>
    </lineage>
</organism>
<proteinExistence type="predicted"/>
<dbReference type="AlphaFoldDB" id="O33115"/>
<sequence>MVGRHARWPMLLTTSPHIADPGRIATNGRHLFWTYTYVPSNSTADPTETVTGGVEQFTPSFRDIVVVAHTVYTALITDYVGDHIVTGDNSLRRAIANLHTEDQPLAHNDSQGVICVRLPPATTCTAWPVTKPHTPCYSENSGPPTCPRWHRDKARGHLLFRPPVTAPRWLSASPLRPNLRARKSNAPRSRDMRPGIVRTQPGQDG</sequence>
<dbReference type="EMBL" id="Z99263">
    <property type="protein sequence ID" value="CAB16439.1"/>
    <property type="molecule type" value="Genomic_DNA"/>
</dbReference>
<name>O33115_MYCLR</name>
<evidence type="ECO:0000256" key="1">
    <source>
        <dbReference type="SAM" id="MobiDB-lite"/>
    </source>
</evidence>
<gene>
    <name evidence="2" type="primary">MLCB637.24c</name>
</gene>
<reference evidence="2" key="3">
    <citation type="submission" date="1997-09" db="EMBL/GenBank/DDBJ databases">
        <authorList>
            <person name="Parkhill J."/>
            <person name="Barrell B.G."/>
            <person name="Rajandream M.A."/>
        </authorList>
    </citation>
    <scope>NUCLEOTIDE SEQUENCE</scope>
</reference>
<dbReference type="PIR" id="T45417">
    <property type="entry name" value="T45417"/>
</dbReference>
<feature type="region of interest" description="Disordered" evidence="1">
    <location>
        <begin position="175"/>
        <end position="205"/>
    </location>
</feature>
<reference evidence="2" key="2">
    <citation type="submission" date="1997-09" db="EMBL/GenBank/DDBJ databases">
        <authorList>
            <person name="Oliver K."/>
            <person name="Harris D."/>
        </authorList>
    </citation>
    <scope>NUCLEOTIDE SEQUENCE</scope>
</reference>